<name>A0A9D3U906_9ROSI</name>
<protein>
    <submittedName>
        <fullName evidence="1">Uncharacterized protein</fullName>
    </submittedName>
</protein>
<sequence length="262" mass="30321">MDIPRFIPINESCQSSIRQHQLIWHFTRCVLIFEQFTKHKVVLQQLERHIAAFSRWFNDSKPLDQQSECWVHREKNESESRELLDDLLSNPTISWKDKLVGKPSNVVGSGLEEKKDFELLKGDIQKYVVNGTHSIELSETIHQILIKDMENTMVLKLLGLCFHCGRYGHVKDVGPFRILESSSDRDATLLETLSEVVNMVVDGVREKNKTYNPWMLVENKFCRKEMDFSQLGTRSMAKKNEGLQSEVEVNVEIDSVINGKDK</sequence>
<accession>A0A9D3U906</accession>
<reference evidence="1 2" key="1">
    <citation type="journal article" date="2021" name="Plant Biotechnol. J.">
        <title>Multi-omics assisted identification of the key and species-specific regulatory components of drought-tolerant mechanisms in Gossypium stocksii.</title>
        <authorList>
            <person name="Yu D."/>
            <person name="Ke L."/>
            <person name="Zhang D."/>
            <person name="Wu Y."/>
            <person name="Sun Y."/>
            <person name="Mei J."/>
            <person name="Sun J."/>
            <person name="Sun Y."/>
        </authorList>
    </citation>
    <scope>NUCLEOTIDE SEQUENCE [LARGE SCALE GENOMIC DNA]</scope>
    <source>
        <strain evidence="2">cv. E1</strain>
        <tissue evidence="1">Leaf</tissue>
    </source>
</reference>
<dbReference type="OrthoDB" id="1247582at2759"/>
<gene>
    <name evidence="1" type="ORF">J1N35_044243</name>
</gene>
<evidence type="ECO:0000313" key="2">
    <source>
        <dbReference type="Proteomes" id="UP000828251"/>
    </source>
</evidence>
<keyword evidence="2" id="KW-1185">Reference proteome</keyword>
<evidence type="ECO:0000313" key="1">
    <source>
        <dbReference type="EMBL" id="KAH1032069.1"/>
    </source>
</evidence>
<dbReference type="AlphaFoldDB" id="A0A9D3U906"/>
<comment type="caution">
    <text evidence="1">The sequence shown here is derived from an EMBL/GenBank/DDBJ whole genome shotgun (WGS) entry which is preliminary data.</text>
</comment>
<dbReference type="EMBL" id="JAIQCV010000013">
    <property type="protein sequence ID" value="KAH1032069.1"/>
    <property type="molecule type" value="Genomic_DNA"/>
</dbReference>
<dbReference type="Proteomes" id="UP000828251">
    <property type="component" value="Unassembled WGS sequence"/>
</dbReference>
<proteinExistence type="predicted"/>
<organism evidence="1 2">
    <name type="scientific">Gossypium stocksii</name>
    <dbReference type="NCBI Taxonomy" id="47602"/>
    <lineage>
        <taxon>Eukaryota</taxon>
        <taxon>Viridiplantae</taxon>
        <taxon>Streptophyta</taxon>
        <taxon>Embryophyta</taxon>
        <taxon>Tracheophyta</taxon>
        <taxon>Spermatophyta</taxon>
        <taxon>Magnoliopsida</taxon>
        <taxon>eudicotyledons</taxon>
        <taxon>Gunneridae</taxon>
        <taxon>Pentapetalae</taxon>
        <taxon>rosids</taxon>
        <taxon>malvids</taxon>
        <taxon>Malvales</taxon>
        <taxon>Malvaceae</taxon>
        <taxon>Malvoideae</taxon>
        <taxon>Gossypium</taxon>
    </lineage>
</organism>